<accession>A0A7J6Q165</accession>
<sequence>NIIDDITYSRSSLSLTVLEDVQSCPSEAVMDTVIAKGISSRAHPPTAATAKLRATRLDGDSRVVSLVKAALGRGEGFTSIAAWNMRLGLNKLSLPLFLVFINNMFLDRIPLAGSRAIELGPDELKDRLLHHKYAAGEYTPLDMVFMPFWNACTDVFPRTISPNAI</sequence>
<evidence type="ECO:0000313" key="1">
    <source>
        <dbReference type="EMBL" id="KAF4702239.1"/>
    </source>
</evidence>
<feature type="non-terminal residue" evidence="1">
    <location>
        <position position="1"/>
    </location>
</feature>
<reference evidence="1 2" key="1">
    <citation type="submission" date="2020-04" db="EMBL/GenBank/DDBJ databases">
        <title>Perkinsus olseni comparative genomics.</title>
        <authorList>
            <person name="Bogema D.R."/>
        </authorList>
    </citation>
    <scope>NUCLEOTIDE SEQUENCE [LARGE SCALE GENOMIC DNA]</scope>
    <source>
        <strain evidence="1">ATCC PRA-205</strain>
    </source>
</reference>
<gene>
    <name evidence="1" type="ORF">FOZ62_014504</name>
</gene>
<evidence type="ECO:0000313" key="2">
    <source>
        <dbReference type="Proteomes" id="UP000574390"/>
    </source>
</evidence>
<dbReference type="Proteomes" id="UP000574390">
    <property type="component" value="Unassembled WGS sequence"/>
</dbReference>
<dbReference type="EMBL" id="JABANM010032855">
    <property type="protein sequence ID" value="KAF4702239.1"/>
    <property type="molecule type" value="Genomic_DNA"/>
</dbReference>
<comment type="caution">
    <text evidence="1">The sequence shown here is derived from an EMBL/GenBank/DDBJ whole genome shotgun (WGS) entry which is preliminary data.</text>
</comment>
<proteinExistence type="predicted"/>
<organism evidence="1 2">
    <name type="scientific">Perkinsus olseni</name>
    <name type="common">Perkinsus atlanticus</name>
    <dbReference type="NCBI Taxonomy" id="32597"/>
    <lineage>
        <taxon>Eukaryota</taxon>
        <taxon>Sar</taxon>
        <taxon>Alveolata</taxon>
        <taxon>Perkinsozoa</taxon>
        <taxon>Perkinsea</taxon>
        <taxon>Perkinsida</taxon>
        <taxon>Perkinsidae</taxon>
        <taxon>Perkinsus</taxon>
    </lineage>
</organism>
<dbReference type="AlphaFoldDB" id="A0A7J6Q165"/>
<protein>
    <submittedName>
        <fullName evidence="1">Uncharacterized protein</fullName>
    </submittedName>
</protein>
<feature type="non-terminal residue" evidence="1">
    <location>
        <position position="165"/>
    </location>
</feature>
<name>A0A7J6Q165_PEROL</name>